<dbReference type="GO" id="GO:0003678">
    <property type="term" value="F:DNA helicase activity"/>
    <property type="evidence" value="ECO:0007669"/>
    <property type="project" value="InterPro"/>
</dbReference>
<name>A0A450S5R7_9GAMM</name>
<dbReference type="FunFam" id="3.40.50.300:FF:001498">
    <property type="entry name" value="ATP-dependent DNA helicase"/>
    <property type="match status" value="1"/>
</dbReference>
<dbReference type="GO" id="GO:0000723">
    <property type="term" value="P:telomere maintenance"/>
    <property type="evidence" value="ECO:0007669"/>
    <property type="project" value="InterPro"/>
</dbReference>
<feature type="domain" description="DNA helicase Pif1-like DEAD-box helicase" evidence="1">
    <location>
        <begin position="20"/>
        <end position="166"/>
    </location>
</feature>
<proteinExistence type="predicted"/>
<dbReference type="InterPro" id="IPR051055">
    <property type="entry name" value="PIF1_helicase"/>
</dbReference>
<dbReference type="PANTHER" id="PTHR47642:SF7">
    <property type="entry name" value="ATP-DEPENDENT DNA HELICASE PIF1"/>
    <property type="match status" value="1"/>
</dbReference>
<evidence type="ECO:0000259" key="1">
    <source>
        <dbReference type="Pfam" id="PF05970"/>
    </source>
</evidence>
<dbReference type="GO" id="GO:0006281">
    <property type="term" value="P:DNA repair"/>
    <property type="evidence" value="ECO:0007669"/>
    <property type="project" value="InterPro"/>
</dbReference>
<dbReference type="CDD" id="cd18809">
    <property type="entry name" value="SF1_C_RecD"/>
    <property type="match status" value="1"/>
</dbReference>
<accession>A0A450S5R7</accession>
<dbReference type="InterPro" id="IPR027417">
    <property type="entry name" value="P-loop_NTPase"/>
</dbReference>
<dbReference type="InterPro" id="IPR010285">
    <property type="entry name" value="DNA_helicase_pif1-like_DEAD"/>
</dbReference>
<keyword evidence="2" id="KW-0378">Hydrolase</keyword>
<gene>
    <name evidence="2" type="ORF">BECKDK2373B_GA0170837_101620</name>
</gene>
<organism evidence="2">
    <name type="scientific">Candidatus Kentrum sp. DK</name>
    <dbReference type="NCBI Taxonomy" id="2126562"/>
    <lineage>
        <taxon>Bacteria</taxon>
        <taxon>Pseudomonadati</taxon>
        <taxon>Pseudomonadota</taxon>
        <taxon>Gammaproteobacteria</taxon>
        <taxon>Candidatus Kentrum</taxon>
    </lineage>
</organism>
<dbReference type="Gene3D" id="2.30.30.940">
    <property type="match status" value="1"/>
</dbReference>
<dbReference type="Pfam" id="PF05970">
    <property type="entry name" value="PIF1"/>
    <property type="match status" value="1"/>
</dbReference>
<keyword evidence="2" id="KW-0067">ATP-binding</keyword>
<sequence length="601" mass="67193">MTRPPTTANPELQLANDFVRYTNHNIFLTGKAGTGKTTFLRALRGNTHKRMVITAPTGVAAINAGGVTLHSFFQMPFGPFVPGSESFEGNRHKFSKKKKEIISGLDLLVIDEISMVRSDLLDGVDAVLRRYRRSHLPFGGAQLLMIGDLHQLAPVVRENDWEILRQYYDSPYFFSSNALAQTELVPIELKHIYRQSDSHFISLLNRVRDNALDKPTLAAINQRYIPDFSPPDDAGYITLSTHNKTANTINESKLDTLPGKPQRFLAEIEGDFPEYAWPTLAELELKPRAQVMFVRNDTSQEKRYFNGKIGRVIRIAKDGIRVKCPDDDESILVEPSTWENITYKLDPETNRITEDVIGAFRQYPLKLAWAITIHKSQGLTFERAIIDANAAFAHGQVYVALSRCKTLEGMVLRAPLSPRAVKTDGTVAQFVRGIAENPPSREELATARIAYQQHLLMECFDFRALGVELGGIAGLLAENKKLKLSGAGDVKTIKGAVEKEIIDIGVKFQRQLRGLFTGGGVPETDPAITERVTKASAYFLGRLEATAIPFLREAEIQTKNKELARRAKKTLELFGEEVGRKQAQLHACRRGFSVERYLKAG</sequence>
<dbReference type="AlphaFoldDB" id="A0A450S5R7"/>
<dbReference type="EMBL" id="CAADEX010000016">
    <property type="protein sequence ID" value="VFJ47240.1"/>
    <property type="molecule type" value="Genomic_DNA"/>
</dbReference>
<evidence type="ECO:0000313" key="2">
    <source>
        <dbReference type="EMBL" id="VFJ47240.1"/>
    </source>
</evidence>
<reference evidence="2" key="1">
    <citation type="submission" date="2019-02" db="EMBL/GenBank/DDBJ databases">
        <authorList>
            <person name="Gruber-Vodicka R. H."/>
            <person name="Seah K. B. B."/>
        </authorList>
    </citation>
    <scope>NUCLEOTIDE SEQUENCE</scope>
    <source>
        <strain evidence="2">BECK_DK47</strain>
    </source>
</reference>
<keyword evidence="2" id="KW-0547">Nucleotide-binding</keyword>
<dbReference type="PANTHER" id="PTHR47642">
    <property type="entry name" value="ATP-DEPENDENT DNA HELICASE"/>
    <property type="match status" value="1"/>
</dbReference>
<keyword evidence="2" id="KW-0347">Helicase</keyword>
<protein>
    <submittedName>
        <fullName evidence="2">PIF1-like helicase</fullName>
    </submittedName>
</protein>
<dbReference type="SUPFAM" id="SSF52540">
    <property type="entry name" value="P-loop containing nucleoside triphosphate hydrolases"/>
    <property type="match status" value="2"/>
</dbReference>
<dbReference type="Gene3D" id="3.40.50.300">
    <property type="entry name" value="P-loop containing nucleotide triphosphate hydrolases"/>
    <property type="match status" value="2"/>
</dbReference>